<dbReference type="PANTHER" id="PTHR42866:SF2">
    <property type="entry name" value="3-DEOXY-MANNO-OCTULOSONATE CYTIDYLYLTRANSFERASE, MITOCHONDRIAL"/>
    <property type="match status" value="1"/>
</dbReference>
<organism evidence="6 7">
    <name type="scientific">Marivirga atlantica</name>
    <dbReference type="NCBI Taxonomy" id="1548457"/>
    <lineage>
        <taxon>Bacteria</taxon>
        <taxon>Pseudomonadati</taxon>
        <taxon>Bacteroidota</taxon>
        <taxon>Cytophagia</taxon>
        <taxon>Cytophagales</taxon>
        <taxon>Marivirgaceae</taxon>
        <taxon>Marivirga</taxon>
    </lineage>
</organism>
<dbReference type="CDD" id="cd02517">
    <property type="entry name" value="CMP-KDO-Synthetase"/>
    <property type="match status" value="1"/>
</dbReference>
<gene>
    <name evidence="5 6" type="primary">kdsB</name>
    <name evidence="6" type="ORF">JKP34_15425</name>
</gene>
<dbReference type="GO" id="GO:0009103">
    <property type="term" value="P:lipopolysaccharide biosynthetic process"/>
    <property type="evidence" value="ECO:0007669"/>
    <property type="project" value="UniProtKB-UniRule"/>
</dbReference>
<keyword evidence="3 5" id="KW-0548">Nucleotidyltransferase</keyword>
<dbReference type="NCBIfam" id="NF003952">
    <property type="entry name" value="PRK05450.1-5"/>
    <property type="match status" value="1"/>
</dbReference>
<evidence type="ECO:0000256" key="5">
    <source>
        <dbReference type="HAMAP-Rule" id="MF_00057"/>
    </source>
</evidence>
<dbReference type="NCBIfam" id="NF009905">
    <property type="entry name" value="PRK13368.1"/>
    <property type="match status" value="1"/>
</dbReference>
<comment type="function">
    <text evidence="5">Activates KDO (a required 8-carbon sugar) for incorporation into bacterial lipopolysaccharide in Gram-negative bacteria.</text>
</comment>
<proteinExistence type="inferred from homology"/>
<sequence length="250" mass="28143">MDILGVIPARYASTRFPGKPLVDIAGKSMIQRVVEKCLASKVFRKVVVATDDERIYDHVEALGYNVVRTSADHLSGTERCHEALKMDEGSYDFLINVQGDEPFIAPEQIQQLASVLDRKSEIATLIKVIDKLEDLENPNVVKALKADGGLALYFSRSSIPHMRNIPTEDWMKSHQHYKHIGIYAYRVDILSKIVTLAPTPLELAESLEQLRWIENGFRIKTAITDQETIGIDTKEDLEEALKLLEAGEIK</sequence>
<dbReference type="RefSeq" id="WP_201923434.1">
    <property type="nucleotide sequence ID" value="NZ_JAERQG010000004.1"/>
</dbReference>
<dbReference type="GO" id="GO:0016020">
    <property type="term" value="C:membrane"/>
    <property type="evidence" value="ECO:0007669"/>
    <property type="project" value="UniProtKB-SubCell"/>
</dbReference>
<comment type="similarity">
    <text evidence="5">Belongs to the KdsB family.</text>
</comment>
<comment type="caution">
    <text evidence="6">The sequence shown here is derived from an EMBL/GenBank/DDBJ whole genome shotgun (WGS) entry which is preliminary data.</text>
</comment>
<dbReference type="EMBL" id="JAERQG010000004">
    <property type="protein sequence ID" value="MBL0766657.1"/>
    <property type="molecule type" value="Genomic_DNA"/>
</dbReference>
<evidence type="ECO:0000256" key="1">
    <source>
        <dbReference type="ARBA" id="ARBA00004370"/>
    </source>
</evidence>
<comment type="subcellular location">
    <subcellularLocation>
        <location evidence="5">Cytoplasm</location>
    </subcellularLocation>
    <subcellularLocation>
        <location evidence="1">Membrane</location>
    </subcellularLocation>
</comment>
<dbReference type="NCBIfam" id="NF003950">
    <property type="entry name" value="PRK05450.1-3"/>
    <property type="match status" value="1"/>
</dbReference>
<dbReference type="PANTHER" id="PTHR42866">
    <property type="entry name" value="3-DEOXY-MANNO-OCTULOSONATE CYTIDYLYLTRANSFERASE"/>
    <property type="match status" value="1"/>
</dbReference>
<dbReference type="HAMAP" id="MF_00057">
    <property type="entry name" value="KdsB"/>
    <property type="match status" value="1"/>
</dbReference>
<evidence type="ECO:0000313" key="6">
    <source>
        <dbReference type="EMBL" id="MBL0766657.1"/>
    </source>
</evidence>
<comment type="pathway">
    <text evidence="5">Nucleotide-sugar biosynthesis; CMP-3-deoxy-D-manno-octulosonate biosynthesis; CMP-3-deoxy-D-manno-octulosonate from 3-deoxy-D-manno-octulosonate and CTP: step 1/1.</text>
</comment>
<dbReference type="InterPro" id="IPR004528">
    <property type="entry name" value="KdsB"/>
</dbReference>
<name>A0A937AA56_9BACT</name>
<dbReference type="Gene3D" id="3.90.550.10">
    <property type="entry name" value="Spore Coat Polysaccharide Biosynthesis Protein SpsA, Chain A"/>
    <property type="match status" value="1"/>
</dbReference>
<reference evidence="6" key="1">
    <citation type="submission" date="2021-01" db="EMBL/GenBank/DDBJ databases">
        <title>Marivirga sp. nov., isolated from intertidal surface sediments.</title>
        <authorList>
            <person name="Zhang M."/>
        </authorList>
    </citation>
    <scope>NUCLEOTIDE SEQUENCE</scope>
    <source>
        <strain evidence="6">SM1354</strain>
    </source>
</reference>
<dbReference type="Proteomes" id="UP000642920">
    <property type="component" value="Unassembled WGS sequence"/>
</dbReference>
<keyword evidence="2 5" id="KW-0808">Transferase</keyword>
<dbReference type="EC" id="2.7.7.38" evidence="5"/>
<dbReference type="GO" id="GO:0033468">
    <property type="term" value="P:CMP-keto-3-deoxy-D-manno-octulosonic acid biosynthetic process"/>
    <property type="evidence" value="ECO:0007669"/>
    <property type="project" value="UniProtKB-UniRule"/>
</dbReference>
<dbReference type="GO" id="GO:0005829">
    <property type="term" value="C:cytosol"/>
    <property type="evidence" value="ECO:0007669"/>
    <property type="project" value="TreeGrafter"/>
</dbReference>
<protein>
    <recommendedName>
        <fullName evidence="5">3-deoxy-manno-octulosonate cytidylyltransferase</fullName>
        <ecNumber evidence="5">2.7.7.38</ecNumber>
    </recommendedName>
    <alternativeName>
        <fullName evidence="5">CMP-2-keto-3-deoxyoctulosonic acid synthase</fullName>
        <shortName evidence="5">CKS</shortName>
        <shortName evidence="5">CMP-KDO synthase</shortName>
    </alternativeName>
</protein>
<evidence type="ECO:0000256" key="4">
    <source>
        <dbReference type="ARBA" id="ARBA00022985"/>
    </source>
</evidence>
<evidence type="ECO:0000256" key="2">
    <source>
        <dbReference type="ARBA" id="ARBA00022679"/>
    </source>
</evidence>
<dbReference type="AlphaFoldDB" id="A0A937AA56"/>
<keyword evidence="4 5" id="KW-0448">Lipopolysaccharide biosynthesis</keyword>
<dbReference type="GO" id="GO:0008690">
    <property type="term" value="F:3-deoxy-manno-octulosonate cytidylyltransferase activity"/>
    <property type="evidence" value="ECO:0007669"/>
    <property type="project" value="UniProtKB-UniRule"/>
</dbReference>
<dbReference type="Pfam" id="PF02348">
    <property type="entry name" value="CTP_transf_3"/>
    <property type="match status" value="1"/>
</dbReference>
<keyword evidence="7" id="KW-1185">Reference proteome</keyword>
<dbReference type="InterPro" id="IPR003329">
    <property type="entry name" value="Cytidylyl_trans"/>
</dbReference>
<dbReference type="FunFam" id="3.90.550.10:FF:000011">
    <property type="entry name" value="3-deoxy-manno-octulosonate cytidylyltransferase"/>
    <property type="match status" value="1"/>
</dbReference>
<dbReference type="NCBIfam" id="TIGR00466">
    <property type="entry name" value="kdsB"/>
    <property type="match status" value="1"/>
</dbReference>
<dbReference type="InterPro" id="IPR029044">
    <property type="entry name" value="Nucleotide-diphossugar_trans"/>
</dbReference>
<evidence type="ECO:0000256" key="3">
    <source>
        <dbReference type="ARBA" id="ARBA00022695"/>
    </source>
</evidence>
<comment type="catalytic activity">
    <reaction evidence="5">
        <text>3-deoxy-alpha-D-manno-oct-2-ulosonate + CTP = CMP-3-deoxy-beta-D-manno-octulosonate + diphosphate</text>
        <dbReference type="Rhea" id="RHEA:23448"/>
        <dbReference type="ChEBI" id="CHEBI:33019"/>
        <dbReference type="ChEBI" id="CHEBI:37563"/>
        <dbReference type="ChEBI" id="CHEBI:85986"/>
        <dbReference type="ChEBI" id="CHEBI:85987"/>
        <dbReference type="EC" id="2.7.7.38"/>
    </reaction>
</comment>
<keyword evidence="5" id="KW-0963">Cytoplasm</keyword>
<accession>A0A937AA56</accession>
<dbReference type="SUPFAM" id="SSF53448">
    <property type="entry name" value="Nucleotide-diphospho-sugar transferases"/>
    <property type="match status" value="1"/>
</dbReference>
<evidence type="ECO:0000313" key="7">
    <source>
        <dbReference type="Proteomes" id="UP000642920"/>
    </source>
</evidence>